<dbReference type="RefSeq" id="WP_259972766.1">
    <property type="nucleotide sequence ID" value="NZ_CP081071.1"/>
</dbReference>
<evidence type="ECO:0000313" key="3">
    <source>
        <dbReference type="EMBL" id="UWQ55987.1"/>
    </source>
</evidence>
<keyword evidence="3" id="KW-0614">Plasmid</keyword>
<keyword evidence="1" id="KW-0732">Signal</keyword>
<gene>
    <name evidence="3" type="ORF">K3721_18700</name>
</gene>
<evidence type="ECO:0000256" key="1">
    <source>
        <dbReference type="SAM" id="SignalP"/>
    </source>
</evidence>
<protein>
    <submittedName>
        <fullName evidence="3">DsbA family protein</fullName>
    </submittedName>
</protein>
<evidence type="ECO:0000313" key="4">
    <source>
        <dbReference type="Proteomes" id="UP001058713"/>
    </source>
</evidence>
<dbReference type="InterPro" id="IPR001853">
    <property type="entry name" value="DSBA-like_thioredoxin_dom"/>
</dbReference>
<dbReference type="Pfam" id="PF01323">
    <property type="entry name" value="DSBA"/>
    <property type="match status" value="1"/>
</dbReference>
<name>A0A9Q9M2T8_LEICA</name>
<dbReference type="InterPro" id="IPR013766">
    <property type="entry name" value="Thioredoxin_domain"/>
</dbReference>
<dbReference type="GO" id="GO:0016491">
    <property type="term" value="F:oxidoreductase activity"/>
    <property type="evidence" value="ECO:0007669"/>
    <property type="project" value="InterPro"/>
</dbReference>
<dbReference type="InterPro" id="IPR041205">
    <property type="entry name" value="ScsC_N"/>
</dbReference>
<feature type="chain" id="PRO_5040429233" evidence="1">
    <location>
        <begin position="29"/>
        <end position="249"/>
    </location>
</feature>
<feature type="domain" description="Thioredoxin" evidence="2">
    <location>
        <begin position="55"/>
        <end position="212"/>
    </location>
</feature>
<dbReference type="Gene3D" id="3.40.30.10">
    <property type="entry name" value="Glutaredoxin"/>
    <property type="match status" value="1"/>
</dbReference>
<feature type="signal peptide" evidence="1">
    <location>
        <begin position="1"/>
        <end position="28"/>
    </location>
</feature>
<dbReference type="Pfam" id="PF18312">
    <property type="entry name" value="ScsC_N"/>
    <property type="match status" value="1"/>
</dbReference>
<dbReference type="InterPro" id="IPR036249">
    <property type="entry name" value="Thioredoxin-like_sf"/>
</dbReference>
<dbReference type="PROSITE" id="PS51352">
    <property type="entry name" value="THIOREDOXIN_2"/>
    <property type="match status" value="1"/>
</dbReference>
<dbReference type="AlphaFoldDB" id="A0A9Q9M2T8"/>
<geneLocation type="plasmid" evidence="3 4">
    <name>unnamed1</name>
</geneLocation>
<dbReference type="SUPFAM" id="SSF52833">
    <property type="entry name" value="Thioredoxin-like"/>
    <property type="match status" value="1"/>
</dbReference>
<evidence type="ECO:0000259" key="2">
    <source>
        <dbReference type="PROSITE" id="PS51352"/>
    </source>
</evidence>
<proteinExistence type="predicted"/>
<dbReference type="KEGG" id="lcae:K3721_18700"/>
<dbReference type="EMBL" id="CP081071">
    <property type="protein sequence ID" value="UWQ55987.1"/>
    <property type="molecule type" value="Genomic_DNA"/>
</dbReference>
<accession>A0A9Q9M2T8</accession>
<reference evidence="3" key="1">
    <citation type="submission" date="2021-08" db="EMBL/GenBank/DDBJ databases">
        <authorList>
            <person name="Nwanade C."/>
            <person name="Wang M."/>
            <person name="Masoudi A."/>
            <person name="Yu Z."/>
            <person name="Liu J."/>
        </authorList>
    </citation>
    <scope>NUCLEOTIDE SEQUENCE</scope>
    <source>
        <strain evidence="3">S122</strain>
        <plasmid evidence="3">unnamed1</plasmid>
    </source>
</reference>
<dbReference type="Proteomes" id="UP001058713">
    <property type="component" value="Plasmid unnamed1"/>
</dbReference>
<organism evidence="3 4">
    <name type="scientific">Leisingera caerulea</name>
    <name type="common">Phaeobacter caeruleus</name>
    <dbReference type="NCBI Taxonomy" id="506591"/>
    <lineage>
        <taxon>Bacteria</taxon>
        <taxon>Pseudomonadati</taxon>
        <taxon>Pseudomonadota</taxon>
        <taxon>Alphaproteobacteria</taxon>
        <taxon>Rhodobacterales</taxon>
        <taxon>Roseobacteraceae</taxon>
        <taxon>Leisingera</taxon>
    </lineage>
</organism>
<sequence length="249" mass="26368">MILSNTTWGKAVLAAAVGFTLLGAPAAAETPQTDFEFDQRVREALLRNPDIILEVFALLEAKEEAAKAVKDQELIAKVADELFEGLDPAKPILVEFQDYNCGYCRRAHPVVASLKETMPDLQLVLMETPVLGKESTFTAKAALALKALKGVDAYREFSDAMMSVQGKASAATTIRTLVELGHDPEEITAAVNEGIGADDLEKAKRLAAALGATGTPYFVGPGGIIRGAAPANRLQAITNAPETGETASN</sequence>